<dbReference type="GO" id="GO:0005886">
    <property type="term" value="C:plasma membrane"/>
    <property type="evidence" value="ECO:0007669"/>
    <property type="project" value="TreeGrafter"/>
</dbReference>
<feature type="transmembrane region" description="Helical" evidence="9">
    <location>
        <begin position="115"/>
        <end position="135"/>
    </location>
</feature>
<keyword evidence="4 9" id="KW-0812">Transmembrane</keyword>
<feature type="compositionally biased region" description="Basic and acidic residues" evidence="8">
    <location>
        <begin position="587"/>
        <end position="596"/>
    </location>
</feature>
<sequence>MSFGDLDASAGYAVLYVVLAVFVLVALAAAGYVPLCGCLPDSRFGRFVLSRGARGGDGADEKTEAVTIQNEGGADFYLSARNSAGPWTLAMSYFASGMGAWVVYGSTEMGATPSLSWFGVLGYAGASAFPALIVAKIGPRIREISGEQAFSTSDFCLVRYGRVMQLTTTCISIFYMWIYLVSELTSVGAVYAYLVRGDDAGAENSRYSVNVILSMVVVTIFYTSVAGLPASIVTDKFQAIIMAVLVVLITVAVCAYEENRNFTKAEYAEASNWTMDGFTAAMTLFIAIACAEMFNQGTWQRVWAADSVSSMRKGFALGSAMVFFLMFFFGLMSVLAYANDKAAYDSYEKLAYLSFFDILSRLPQGWHILVLVLVTSLAASSIDTLQNALTSVFSKDIVATNGLGLGRHFGKNVDRWIARVIIIILNVPAIILASKKISVVTLFLVADLVCATAVLPVFLGLITQRRGPVPPPTEVGAFLGTVAGIATVLVYGQIRLALGHWNGAKYSFGVFIADGPWSYFWLPESEQCALCGASTFWTFVATVLSGGFFTIAFTWMHILAVGEEKAYRPILFRFGDGGGRYINDGEAAAKDGKNEGGEEANDAEEKPVQAMAMETTPAEP</sequence>
<evidence type="ECO:0000256" key="8">
    <source>
        <dbReference type="SAM" id="MobiDB-lite"/>
    </source>
</evidence>
<evidence type="ECO:0000313" key="10">
    <source>
        <dbReference type="EMBL" id="CAD8901968.1"/>
    </source>
</evidence>
<dbReference type="AlphaFoldDB" id="A0A6U5LSY6"/>
<organism evidence="10">
    <name type="scientific">Corethron hystrix</name>
    <dbReference type="NCBI Taxonomy" id="216773"/>
    <lineage>
        <taxon>Eukaryota</taxon>
        <taxon>Sar</taxon>
        <taxon>Stramenopiles</taxon>
        <taxon>Ochrophyta</taxon>
        <taxon>Bacillariophyta</taxon>
        <taxon>Coscinodiscophyceae</taxon>
        <taxon>Corethrophycidae</taxon>
        <taxon>Corethrales</taxon>
        <taxon>Corethraceae</taxon>
        <taxon>Corethron</taxon>
    </lineage>
</organism>
<dbReference type="Gene3D" id="1.20.1730.10">
    <property type="entry name" value="Sodium/glucose cotransporter"/>
    <property type="match status" value="1"/>
</dbReference>
<feature type="transmembrane region" description="Helical" evidence="9">
    <location>
        <begin position="475"/>
        <end position="494"/>
    </location>
</feature>
<evidence type="ECO:0000256" key="3">
    <source>
        <dbReference type="ARBA" id="ARBA00022448"/>
    </source>
</evidence>
<protein>
    <recommendedName>
        <fullName evidence="12">Sodium/solute symporter</fullName>
    </recommendedName>
</protein>
<dbReference type="InterPro" id="IPR038377">
    <property type="entry name" value="Na/Glc_symporter_sf"/>
</dbReference>
<dbReference type="InterPro" id="IPR001734">
    <property type="entry name" value="Na/solute_symporter"/>
</dbReference>
<feature type="transmembrane region" description="Helical" evidence="9">
    <location>
        <begin position="174"/>
        <end position="195"/>
    </location>
</feature>
<feature type="transmembrane region" description="Helical" evidence="9">
    <location>
        <begin position="12"/>
        <end position="33"/>
    </location>
</feature>
<dbReference type="GO" id="GO:0015606">
    <property type="term" value="F:spermidine transmembrane transporter activity"/>
    <property type="evidence" value="ECO:0007669"/>
    <property type="project" value="TreeGrafter"/>
</dbReference>
<evidence type="ECO:0000256" key="5">
    <source>
        <dbReference type="ARBA" id="ARBA00022989"/>
    </source>
</evidence>
<evidence type="ECO:0000256" key="9">
    <source>
        <dbReference type="SAM" id="Phobius"/>
    </source>
</evidence>
<reference evidence="10" key="1">
    <citation type="submission" date="2021-01" db="EMBL/GenBank/DDBJ databases">
        <authorList>
            <person name="Corre E."/>
            <person name="Pelletier E."/>
            <person name="Niang G."/>
            <person name="Scheremetjew M."/>
            <person name="Finn R."/>
            <person name="Kale V."/>
            <person name="Holt S."/>
            <person name="Cochrane G."/>
            <person name="Meng A."/>
            <person name="Brown T."/>
            <person name="Cohen L."/>
        </authorList>
    </citation>
    <scope>NUCLEOTIDE SEQUENCE</scope>
    <source>
        <strain evidence="10">308</strain>
    </source>
</reference>
<gene>
    <name evidence="10" type="ORF">CHYS00102_LOCUS29187</name>
    <name evidence="11" type="ORF">CHYS00102_LOCUS29188</name>
</gene>
<evidence type="ECO:0008006" key="12">
    <source>
        <dbReference type="Google" id="ProtNLM"/>
    </source>
</evidence>
<feature type="transmembrane region" description="Helical" evidence="9">
    <location>
        <begin position="534"/>
        <end position="558"/>
    </location>
</feature>
<name>A0A6U5LSY6_9STRA</name>
<feature type="region of interest" description="Disordered" evidence="8">
    <location>
        <begin position="585"/>
        <end position="620"/>
    </location>
</feature>
<evidence type="ECO:0000256" key="7">
    <source>
        <dbReference type="RuleBase" id="RU362091"/>
    </source>
</evidence>
<dbReference type="PANTHER" id="PTHR48086">
    <property type="entry name" value="SODIUM/PROLINE SYMPORTER-RELATED"/>
    <property type="match status" value="1"/>
</dbReference>
<feature type="transmembrane region" description="Helical" evidence="9">
    <location>
        <begin position="277"/>
        <end position="294"/>
    </location>
</feature>
<dbReference type="Pfam" id="PF00474">
    <property type="entry name" value="SSF"/>
    <property type="match status" value="1"/>
</dbReference>
<evidence type="ECO:0000313" key="11">
    <source>
        <dbReference type="EMBL" id="CAD8901969.1"/>
    </source>
</evidence>
<evidence type="ECO:0000256" key="4">
    <source>
        <dbReference type="ARBA" id="ARBA00022692"/>
    </source>
</evidence>
<accession>A0A6U5LSY6</accession>
<keyword evidence="6 9" id="KW-0472">Membrane</keyword>
<evidence type="ECO:0000256" key="2">
    <source>
        <dbReference type="ARBA" id="ARBA00006434"/>
    </source>
</evidence>
<keyword evidence="3" id="KW-0813">Transport</keyword>
<feature type="transmembrane region" description="Helical" evidence="9">
    <location>
        <begin position="84"/>
        <end position="103"/>
    </location>
</feature>
<feature type="transmembrane region" description="Helical" evidence="9">
    <location>
        <begin position="207"/>
        <end position="225"/>
    </location>
</feature>
<proteinExistence type="inferred from homology"/>
<dbReference type="PROSITE" id="PS50283">
    <property type="entry name" value="NA_SOLUT_SYMP_3"/>
    <property type="match status" value="1"/>
</dbReference>
<evidence type="ECO:0000256" key="6">
    <source>
        <dbReference type="ARBA" id="ARBA00023136"/>
    </source>
</evidence>
<feature type="transmembrane region" description="Helical" evidence="9">
    <location>
        <begin position="416"/>
        <end position="433"/>
    </location>
</feature>
<dbReference type="EMBL" id="HBFR01039922">
    <property type="protein sequence ID" value="CAD8901968.1"/>
    <property type="molecule type" value="Transcribed_RNA"/>
</dbReference>
<feature type="transmembrane region" description="Helical" evidence="9">
    <location>
        <begin position="440"/>
        <end position="463"/>
    </location>
</feature>
<comment type="similarity">
    <text evidence="2 7">Belongs to the sodium:solute symporter (SSF) (TC 2.A.21) family.</text>
</comment>
<dbReference type="PANTHER" id="PTHR48086:SF10">
    <property type="entry name" value="AGR155CP"/>
    <property type="match status" value="1"/>
</dbReference>
<feature type="transmembrane region" description="Helical" evidence="9">
    <location>
        <begin position="314"/>
        <end position="338"/>
    </location>
</feature>
<dbReference type="InterPro" id="IPR050277">
    <property type="entry name" value="Sodium:Solute_Symporter"/>
</dbReference>
<dbReference type="EMBL" id="HBFR01039923">
    <property type="protein sequence ID" value="CAD8901969.1"/>
    <property type="molecule type" value="Transcribed_RNA"/>
</dbReference>
<comment type="subcellular location">
    <subcellularLocation>
        <location evidence="1">Membrane</location>
        <topology evidence="1">Multi-pass membrane protein</topology>
    </subcellularLocation>
</comment>
<evidence type="ECO:0000256" key="1">
    <source>
        <dbReference type="ARBA" id="ARBA00004141"/>
    </source>
</evidence>
<feature type="transmembrane region" description="Helical" evidence="9">
    <location>
        <begin position="237"/>
        <end position="256"/>
    </location>
</feature>
<keyword evidence="5 9" id="KW-1133">Transmembrane helix</keyword>